<sequence>MAGPVPPSTIESVLREEISLGRALLIAQREVWQSLCQAEPAHLLAPRLARQEAALDASRQAARRRAEVLVPVGGMDAWLVSLPHAAAMAMRALRVEAHQLKAEIEALATQCTWLARRSAYWLEAQRALIGELAAERLGPGTYGGGGQKRKEGQVTASVLDRSA</sequence>
<reference evidence="2" key="1">
    <citation type="submission" date="2020-04" db="EMBL/GenBank/DDBJ databases">
        <authorList>
            <person name="Zhang T."/>
        </authorList>
    </citation>
    <scope>NUCLEOTIDE SEQUENCE</scope>
    <source>
        <strain evidence="2">HKST-UBA02</strain>
    </source>
</reference>
<evidence type="ECO:0000256" key="1">
    <source>
        <dbReference type="SAM" id="MobiDB-lite"/>
    </source>
</evidence>
<gene>
    <name evidence="2" type="ORF">KDA27_26115</name>
</gene>
<dbReference type="Proteomes" id="UP000739538">
    <property type="component" value="Unassembled WGS sequence"/>
</dbReference>
<protein>
    <submittedName>
        <fullName evidence="2">Uncharacterized protein</fullName>
    </submittedName>
</protein>
<dbReference type="AlphaFoldDB" id="A0A956NH69"/>
<comment type="caution">
    <text evidence="2">The sequence shown here is derived from an EMBL/GenBank/DDBJ whole genome shotgun (WGS) entry which is preliminary data.</text>
</comment>
<evidence type="ECO:0000313" key="2">
    <source>
        <dbReference type="EMBL" id="MCA9759295.1"/>
    </source>
</evidence>
<evidence type="ECO:0000313" key="3">
    <source>
        <dbReference type="Proteomes" id="UP000739538"/>
    </source>
</evidence>
<reference evidence="2" key="2">
    <citation type="journal article" date="2021" name="Microbiome">
        <title>Successional dynamics and alternative stable states in a saline activated sludge microbial community over 9 years.</title>
        <authorList>
            <person name="Wang Y."/>
            <person name="Ye J."/>
            <person name="Ju F."/>
            <person name="Liu L."/>
            <person name="Boyd J.A."/>
            <person name="Deng Y."/>
            <person name="Parks D.H."/>
            <person name="Jiang X."/>
            <person name="Yin X."/>
            <person name="Woodcroft B.J."/>
            <person name="Tyson G.W."/>
            <person name="Hugenholtz P."/>
            <person name="Polz M.F."/>
            <person name="Zhang T."/>
        </authorList>
    </citation>
    <scope>NUCLEOTIDE SEQUENCE</scope>
    <source>
        <strain evidence="2">HKST-UBA02</strain>
    </source>
</reference>
<dbReference type="GO" id="GO:0044780">
    <property type="term" value="P:bacterial-type flagellum assembly"/>
    <property type="evidence" value="ECO:0007669"/>
    <property type="project" value="InterPro"/>
</dbReference>
<dbReference type="EMBL" id="JAGQHS010000305">
    <property type="protein sequence ID" value="MCA9759295.1"/>
    <property type="molecule type" value="Genomic_DNA"/>
</dbReference>
<proteinExistence type="predicted"/>
<dbReference type="InterPro" id="IPR036679">
    <property type="entry name" value="FlgN-like_sf"/>
</dbReference>
<organism evidence="2 3">
    <name type="scientific">Eiseniibacteriota bacterium</name>
    <dbReference type="NCBI Taxonomy" id="2212470"/>
    <lineage>
        <taxon>Bacteria</taxon>
        <taxon>Candidatus Eiseniibacteriota</taxon>
    </lineage>
</organism>
<dbReference type="SUPFAM" id="SSF140566">
    <property type="entry name" value="FlgN-like"/>
    <property type="match status" value="1"/>
</dbReference>
<name>A0A956NH69_UNCEI</name>
<feature type="region of interest" description="Disordered" evidence="1">
    <location>
        <begin position="140"/>
        <end position="163"/>
    </location>
</feature>
<accession>A0A956NH69</accession>